<dbReference type="EMBL" id="CYXT01000049">
    <property type="protein sequence ID" value="CUN20288.1"/>
    <property type="molecule type" value="Genomic_DNA"/>
</dbReference>
<dbReference type="RefSeq" id="WP_055259978.1">
    <property type="nucleotide sequence ID" value="NZ_CYXT01000049.1"/>
</dbReference>
<feature type="region of interest" description="Disordered" evidence="1">
    <location>
        <begin position="511"/>
        <end position="543"/>
    </location>
</feature>
<protein>
    <recommendedName>
        <fullName evidence="4">Phage-related minor tail protein</fullName>
    </recommendedName>
</protein>
<feature type="compositionally biased region" description="Gly residues" evidence="1">
    <location>
        <begin position="511"/>
        <end position="527"/>
    </location>
</feature>
<feature type="compositionally biased region" description="Polar residues" evidence="1">
    <location>
        <begin position="833"/>
        <end position="849"/>
    </location>
</feature>
<feature type="region of interest" description="Disordered" evidence="1">
    <location>
        <begin position="757"/>
        <end position="814"/>
    </location>
</feature>
<feature type="compositionally biased region" description="Basic and acidic residues" evidence="1">
    <location>
        <begin position="757"/>
        <end position="766"/>
    </location>
</feature>
<feature type="region of interest" description="Disordered" evidence="1">
    <location>
        <begin position="927"/>
        <end position="949"/>
    </location>
</feature>
<proteinExistence type="predicted"/>
<dbReference type="AlphaFoldDB" id="A0A173V330"/>
<feature type="compositionally biased region" description="Basic residues" evidence="1">
    <location>
        <begin position="935"/>
        <end position="946"/>
    </location>
</feature>
<evidence type="ECO:0008006" key="4">
    <source>
        <dbReference type="Google" id="ProtNLM"/>
    </source>
</evidence>
<reference evidence="2 3" key="1">
    <citation type="submission" date="2015-09" db="EMBL/GenBank/DDBJ databases">
        <authorList>
            <consortium name="Pathogen Informatics"/>
        </authorList>
    </citation>
    <scope>NUCLEOTIDE SEQUENCE [LARGE SCALE GENOMIC DNA]</scope>
    <source>
        <strain evidence="2 3">2789STDY5608868</strain>
    </source>
</reference>
<evidence type="ECO:0000313" key="3">
    <source>
        <dbReference type="Proteomes" id="UP000095598"/>
    </source>
</evidence>
<dbReference type="Proteomes" id="UP000095598">
    <property type="component" value="Unassembled WGS sequence"/>
</dbReference>
<sequence>MADKEIVIDVVSKYSDHASQGLNQTGKEAEKVEKELNNLGKKRPRIHIDADDKAKPKIDRTRREGEGLGKKRWTPKIGVDDEATPKIRRIASAGLKFGKMSFTAAVKIKDFATTKLSDLKAKVFNVKNAVAGAFAAVGIGQTIKTSIDLEVQQQNLESSFEVLLGSKKKAQKRIDDLTTFAGSTPFTRDEIYQSSRTLQVFTGNALSTGKGLKMVGDVAAGTNSEFSDVALWVGRMYDGMKNHQAIGEATAALQEMGAISGQDRTKLEALAKSNKKISETWPQAMKAFKKYDGLMEKQSNNLGNLMLGVKSFVTNNIFKKLGKGLGDGISPGLRKFRQWRSENKELIAEMGSGIEKFSAEISGKAVDAVSNLAEKANKLFQSDKFKNASISGKINIAWQEMIGNPFAKWWDSSGKPAIVKKISGIGKDIVKAGGNWFKESLKDLLPGGDKSGIEDYLAGALALKLGSGLFKKGMTLSDLITGGSAGSGNPLGSSIGLMNVSASVVNVNGGLGSGNGGSPVTPTGGGTTPKTTQPTGPTRTPGGLFGLGGSGVTLKNGETVAATGWKAWLGNLGVKLGSGAATAGGAAAVGGASLLGGALGLAGIGSAAGNFINAATTKNKATKKKENYRGGTKLGMVGGGAAAGALIGSAVPVVGTLAGGFIGAGVGGFAALTKGNKAGDHIRKNMDKIKKESEKSAKSWNVTSKQVKEIQKGQEKYLGDNYLKNRKEALKDNNSLTAKSQKYYSYNKDSIRKIREKYEPESEKKKDRLRKSVQSTYKKQNKELKLDSTMSGTMAHTVRGKKNKNLNVGPDKEYNQLTNSVQKAYEENKKNTKQTNVGSKSTKAFSGATSAAGGKVSGLGGMSATAGGKLGTMGSMSLAAGGNLQSAGSSALSLASALASAASTIASAASTTAAQANAINSITSGSYLNNSGSKSGKKTSGKKTTTKPKVQTALPKNGKFFHNAKGSLVRGHIVSELGEEGNEMVIPLSRHRSRALSLWNQAGQILGVTKHAKGGLVGGTSGSGKASSGSSQPVINVGGITISVNASGNDGIVDAIKTSKGEIADAIMQAIADAIGSTTTNRTAEVM</sequence>
<evidence type="ECO:0000256" key="1">
    <source>
        <dbReference type="SAM" id="MobiDB-lite"/>
    </source>
</evidence>
<organism evidence="2 3">
    <name type="scientific">Anaerostipes hadrus</name>
    <dbReference type="NCBI Taxonomy" id="649756"/>
    <lineage>
        <taxon>Bacteria</taxon>
        <taxon>Bacillati</taxon>
        <taxon>Bacillota</taxon>
        <taxon>Clostridia</taxon>
        <taxon>Lachnospirales</taxon>
        <taxon>Lachnospiraceae</taxon>
        <taxon>Anaerostipes</taxon>
    </lineage>
</organism>
<feature type="region of interest" description="Disordered" evidence="1">
    <location>
        <begin position="826"/>
        <end position="860"/>
    </location>
</feature>
<name>A0A173V330_ANAHA</name>
<accession>A0A173V330</accession>
<gene>
    <name evidence="2" type="ORF">ERS852425_03309</name>
</gene>
<feature type="compositionally biased region" description="Low complexity" evidence="1">
    <location>
        <begin position="528"/>
        <end position="542"/>
    </location>
</feature>
<evidence type="ECO:0000313" key="2">
    <source>
        <dbReference type="EMBL" id="CUN20288.1"/>
    </source>
</evidence>